<dbReference type="Proteomes" id="UP000064183">
    <property type="component" value="Chromosome"/>
</dbReference>
<dbReference type="InterPro" id="IPR025164">
    <property type="entry name" value="Toastrack_DUF4097"/>
</dbReference>
<evidence type="ECO:0000259" key="1">
    <source>
        <dbReference type="Pfam" id="PF13349"/>
    </source>
</evidence>
<dbReference type="KEGG" id="sgb:WQO_15470"/>
<dbReference type="RefSeq" id="WP_010063531.1">
    <property type="nucleotide sequence ID" value="NZ_CP013738.1"/>
</dbReference>
<reference evidence="2 3" key="1">
    <citation type="journal article" date="2012" name="J. Bacteriol.">
        <title>Draft genome sequence of Streptomyces globisporus C-1027, which produces an antitumor antibiotic consisting of a nine-membered enediyne with a chromoprotein.</title>
        <authorList>
            <person name="Wang L."/>
            <person name="Wang S."/>
            <person name="He Q."/>
            <person name="Yu T."/>
            <person name="Li Q."/>
            <person name="Hong B."/>
        </authorList>
    </citation>
    <scope>NUCLEOTIDE SEQUENCE [LARGE SCALE GENOMIC DNA]</scope>
    <source>
        <strain evidence="2 3">C-1027</strain>
    </source>
</reference>
<feature type="domain" description="DUF4097" evidence="1">
    <location>
        <begin position="50"/>
        <end position="225"/>
    </location>
</feature>
<dbReference type="EMBL" id="CP013738">
    <property type="protein sequence ID" value="ALU94619.1"/>
    <property type="molecule type" value="Genomic_DNA"/>
</dbReference>
<accession>A0A0U3LH58</accession>
<evidence type="ECO:0000313" key="3">
    <source>
        <dbReference type="Proteomes" id="UP000064183"/>
    </source>
</evidence>
<protein>
    <recommendedName>
        <fullName evidence="1">DUF4097 domain-containing protein</fullName>
    </recommendedName>
</protein>
<organism evidence="2 3">
    <name type="scientific">Streptomyces globisporus C-1027</name>
    <dbReference type="NCBI Taxonomy" id="1172567"/>
    <lineage>
        <taxon>Bacteria</taxon>
        <taxon>Bacillati</taxon>
        <taxon>Actinomycetota</taxon>
        <taxon>Actinomycetes</taxon>
        <taxon>Kitasatosporales</taxon>
        <taxon>Streptomycetaceae</taxon>
        <taxon>Streptomyces</taxon>
    </lineage>
</organism>
<sequence>MPSFDTPEPVSAVVELDAGTARITAGKRTDTVVEVLPGNGADQDDVRAVQQTQVSCSGGRLTVKTPKKRTLFGKPGSVVVSIELPAGSDVRGTSALGGFFCEGPLGEVRLKTSLGDLQVDEAARAELTTDHGDIRLARSTGNAEAVGSGRVEIGSVAGAAVVKNGNGTTEIDEVGGELKVNAANGDVSVGVAYGDVVAKSANGRIEIGVAHAGVEATSSNGRIRVGDVIRGRIALRTSVGDLEVGIHEGTAAWLDLNPKFGTVRNALGAAAGPEDSDETVEVHARSGAGDIIVRRA</sequence>
<evidence type="ECO:0000313" key="2">
    <source>
        <dbReference type="EMBL" id="ALU94619.1"/>
    </source>
</evidence>
<proteinExistence type="predicted"/>
<name>A0A0U3LH58_STRGL</name>
<dbReference type="STRING" id="1172567.WQO_15470"/>
<dbReference type="AlphaFoldDB" id="A0A0U3LH58"/>
<dbReference type="GeneID" id="27783755"/>
<dbReference type="Pfam" id="PF13349">
    <property type="entry name" value="DUF4097"/>
    <property type="match status" value="1"/>
</dbReference>
<gene>
    <name evidence="2" type="ORF">WQO_15470</name>
</gene>